<keyword evidence="3" id="KW-1185">Reference proteome</keyword>
<gene>
    <name evidence="2" type="ORF">METSCH_C04510</name>
</gene>
<evidence type="ECO:0000313" key="3">
    <source>
        <dbReference type="Proteomes" id="UP000292447"/>
    </source>
</evidence>
<feature type="compositionally biased region" description="Basic residues" evidence="1">
    <location>
        <begin position="30"/>
        <end position="47"/>
    </location>
</feature>
<dbReference type="Proteomes" id="UP000292447">
    <property type="component" value="Chromosome III"/>
</dbReference>
<evidence type="ECO:0000313" key="2">
    <source>
        <dbReference type="EMBL" id="QBM88483.1"/>
    </source>
</evidence>
<dbReference type="EMBL" id="CP034458">
    <property type="protein sequence ID" value="QBM88483.1"/>
    <property type="molecule type" value="Genomic_DNA"/>
</dbReference>
<proteinExistence type="predicted"/>
<evidence type="ECO:0000256" key="1">
    <source>
        <dbReference type="SAM" id="MobiDB-lite"/>
    </source>
</evidence>
<feature type="region of interest" description="Disordered" evidence="1">
    <location>
        <begin position="173"/>
        <end position="284"/>
    </location>
</feature>
<organism evidence="2 3">
    <name type="scientific">Metschnikowia aff. pulcherrima</name>
    <dbReference type="NCBI Taxonomy" id="2163413"/>
    <lineage>
        <taxon>Eukaryota</taxon>
        <taxon>Fungi</taxon>
        <taxon>Dikarya</taxon>
        <taxon>Ascomycota</taxon>
        <taxon>Saccharomycotina</taxon>
        <taxon>Pichiomycetes</taxon>
        <taxon>Metschnikowiaceae</taxon>
        <taxon>Metschnikowia</taxon>
    </lineage>
</organism>
<accession>A0A4V1AEA0</accession>
<name>A0A4V1AEA0_9ASCO</name>
<feature type="compositionally biased region" description="Acidic residues" evidence="1">
    <location>
        <begin position="275"/>
        <end position="284"/>
    </location>
</feature>
<feature type="region of interest" description="Disordered" evidence="1">
    <location>
        <begin position="1"/>
        <end position="83"/>
    </location>
</feature>
<feature type="region of interest" description="Disordered" evidence="1">
    <location>
        <begin position="322"/>
        <end position="346"/>
    </location>
</feature>
<feature type="compositionally biased region" description="Basic and acidic residues" evidence="1">
    <location>
        <begin position="261"/>
        <end position="274"/>
    </location>
</feature>
<protein>
    <submittedName>
        <fullName evidence="2">Uncharacterized protein</fullName>
    </submittedName>
</protein>
<feature type="compositionally biased region" description="Basic and acidic residues" evidence="1">
    <location>
        <begin position="210"/>
        <end position="221"/>
    </location>
</feature>
<feature type="compositionally biased region" description="Polar residues" evidence="1">
    <location>
        <begin position="61"/>
        <end position="74"/>
    </location>
</feature>
<sequence>MQFSVGIPSGDTGLAMPFGAHQASATRPQKFQKNKKSRKESRRRLRLSRTLAAKTRPGIASTLSAQETSETTPPVTDEPTNERGETVCGHYRIKYIHSLEKCRHFVEKIRKCPQKNRLFRKEEAAEKPRPTAPAIELHPAVRPMTRLQNFIESARHFKEEMASRDGLWEFDPQFWPQNGPDHFRSEMASARRKSKLEAEKKATAAAAETTGKDESNEKDVENSNPEKITAEVSAGPSYAGNSQGIAGSSSEDEAASLSDILDSRSVDESIKTEEESTEEDEEIESFAEFSDGEIFGESEPGYHTASNPNFLSELEVGRHSPYCDSESDFAEDANPELLISDRRDSENNYGDEYSRAIGVSSTEAQSLALPLSAGNMGNYTLSSVMVPIRRDATPRTTFEVSERGLSSFFKDFKLAAKCFSWARNDGSGEVSDISKSRKRTLSFLAIEDEFSAENDLAISRSAPARGFKMALRPQPKQARNSHGDYSMRDINYLFGEIHTRHKRPSLYISLNLDTLDQCIRFSRELDQYEEILVICKARELLHANKTFSALQVELANFNSKNEEACKDLLSKVAFPAKPATVSQLSFSPMKTRYARQPIRGILRNKRNDFPTIPISGGHYVNTEQISGLKKELSALSSALRDETMLLAAVPDSQGSIQATFQKCLLLTIKSSACAKTHILQYISFLLEVKRELFTVFDRLAGAGHEYGLFLEELASTPSSNRALKYTERRLSSLLKPIKKAKKLLKGVSNGAKSLKRDFSQHVPILVKLVQTVISSRNACMLFNEEIGMNTELDPDLKAQYREMVSVLTPLKHHAALWDVDTFKNALDYLSLGIAAVSDVKIDLEMNMGKIIGKIGDLQTPPVGAKDLPDSELVEVLQPRELDHRMGFSEITADSLNPTSMPLLIQSSLVLSGLPLSSGA</sequence>
<feature type="compositionally biased region" description="Acidic residues" evidence="1">
    <location>
        <begin position="325"/>
        <end position="334"/>
    </location>
</feature>
<dbReference type="AlphaFoldDB" id="A0A4V1AEA0"/>
<reference evidence="3" key="1">
    <citation type="submission" date="2019-03" db="EMBL/GenBank/DDBJ databases">
        <title>Snf2 controls pulcherriminic acid biosynthesis and connects pigmentation and antifungal activity of the yeast Metschnikowia pulcherrima.</title>
        <authorList>
            <person name="Gore-Lloyd D."/>
            <person name="Sumann I."/>
            <person name="Brachmann A.O."/>
            <person name="Schneeberger K."/>
            <person name="Ortiz-Merino R.A."/>
            <person name="Moreno-Beltran M."/>
            <person name="Schlaefli M."/>
            <person name="Kirner P."/>
            <person name="Santos Kron A."/>
            <person name="Wolfe K.H."/>
            <person name="Piel J."/>
            <person name="Ahrens C.H."/>
            <person name="Henk D."/>
            <person name="Freimoser F.M."/>
        </authorList>
    </citation>
    <scope>NUCLEOTIDE SEQUENCE [LARGE SCALE GENOMIC DNA]</scope>
    <source>
        <strain evidence="3">APC 1.2</strain>
    </source>
</reference>